<dbReference type="Proteomes" id="UP000634522">
    <property type="component" value="Unassembled WGS sequence"/>
</dbReference>
<proteinExistence type="predicted"/>
<dbReference type="RefSeq" id="WP_169141172.1">
    <property type="nucleotide sequence ID" value="NZ_WTVS01000026.1"/>
</dbReference>
<name>A0ABX1NGM7_9RHOO</name>
<sequence>MLLRHTKERPDLNDGQRHEPEHRQATALHLMLALKQVRQRGPFRTAKGLK</sequence>
<evidence type="ECO:0000313" key="3">
    <source>
        <dbReference type="Proteomes" id="UP000634522"/>
    </source>
</evidence>
<organism evidence="2 3">
    <name type="scientific">Aromatoleum toluolicum</name>
    <dbReference type="NCBI Taxonomy" id="90060"/>
    <lineage>
        <taxon>Bacteria</taxon>
        <taxon>Pseudomonadati</taxon>
        <taxon>Pseudomonadota</taxon>
        <taxon>Betaproteobacteria</taxon>
        <taxon>Rhodocyclales</taxon>
        <taxon>Rhodocyclaceae</taxon>
        <taxon>Aromatoleum</taxon>
    </lineage>
</organism>
<feature type="region of interest" description="Disordered" evidence="1">
    <location>
        <begin position="1"/>
        <end position="22"/>
    </location>
</feature>
<feature type="compositionally biased region" description="Basic and acidic residues" evidence="1">
    <location>
        <begin position="8"/>
        <end position="22"/>
    </location>
</feature>
<accession>A0ABX1NGM7</accession>
<evidence type="ECO:0000256" key="1">
    <source>
        <dbReference type="SAM" id="MobiDB-lite"/>
    </source>
</evidence>
<protein>
    <submittedName>
        <fullName evidence="2">Uncharacterized protein</fullName>
    </submittedName>
</protein>
<comment type="caution">
    <text evidence="2">The sequence shown here is derived from an EMBL/GenBank/DDBJ whole genome shotgun (WGS) entry which is preliminary data.</text>
</comment>
<keyword evidence="3" id="KW-1185">Reference proteome</keyword>
<evidence type="ECO:0000313" key="2">
    <source>
        <dbReference type="EMBL" id="NMF98421.1"/>
    </source>
</evidence>
<reference evidence="2 3" key="1">
    <citation type="submission" date="2019-12" db="EMBL/GenBank/DDBJ databases">
        <title>Comparative genomics gives insights into the taxonomy of the Azoarcus-Aromatoleum group and reveals separate origins of nif in the plant-associated Azoarcus and non-plant-associated Aromatoleum sub-groups.</title>
        <authorList>
            <person name="Lafos M."/>
            <person name="Maluk M."/>
            <person name="Batista M."/>
            <person name="Junghare M."/>
            <person name="Carmona M."/>
            <person name="Faoro H."/>
            <person name="Cruz L.M."/>
            <person name="Battistoni F."/>
            <person name="De Souza E."/>
            <person name="Pedrosa F."/>
            <person name="Chen W.-M."/>
            <person name="Poole P.S."/>
            <person name="Dixon R.A."/>
            <person name="James E.K."/>
        </authorList>
    </citation>
    <scope>NUCLEOTIDE SEQUENCE [LARGE SCALE GENOMIC DNA]</scope>
    <source>
        <strain evidence="2 3">T</strain>
    </source>
</reference>
<dbReference type="EMBL" id="WTVS01000026">
    <property type="protein sequence ID" value="NMF98421.1"/>
    <property type="molecule type" value="Genomic_DNA"/>
</dbReference>
<gene>
    <name evidence="2" type="ORF">GPA27_13600</name>
</gene>